<evidence type="ECO:0000256" key="6">
    <source>
        <dbReference type="ARBA" id="ARBA00022833"/>
    </source>
</evidence>
<name>A0A5R8XZ89_9BACT</name>
<dbReference type="InterPro" id="IPR045834">
    <property type="entry name" value="Csd3_N2"/>
</dbReference>
<feature type="domain" description="Csd3-like second N-terminal" evidence="10">
    <location>
        <begin position="114"/>
        <end position="227"/>
    </location>
</feature>
<dbReference type="InterPro" id="IPR011055">
    <property type="entry name" value="Dup_hybrid_motif"/>
</dbReference>
<dbReference type="OrthoDB" id="9815245at2"/>
<dbReference type="Gene3D" id="3.10.450.350">
    <property type="match status" value="1"/>
</dbReference>
<evidence type="ECO:0000256" key="3">
    <source>
        <dbReference type="ARBA" id="ARBA00022670"/>
    </source>
</evidence>
<dbReference type="Pfam" id="PF18059">
    <property type="entry name" value="Csd3_N"/>
    <property type="match status" value="1"/>
</dbReference>
<dbReference type="AlphaFoldDB" id="A0A5R8XZ89"/>
<sequence>MKKTIILFLFIITSIFANTVKEEKWPKGETFLTFLDKYQIPQKLYFDLEKEDKELCSEITADNYYYTIENSDGTLNQVLIPVSEEIQLHLSKQDDGTYKFQTLPISYREFTETIAMEITSSVSQQLQEATASAALAAHLKSIFSGVSFRRMQKGDIVAIEYTQKELLGKPFGQPLIKAAMVEINGKKHYRFLNDKNDKYYDEKGKAFTKFYFFKYPLSYSRISSHFTKKRYHPVLKRYRAHLGTDFAAPRGRKIYAAGDGRIEFKGRKGGYGNTIIIRHPNGYKTLYAHQHKFRAGLRTGQRVKKGDLIGYVGSTGLSSGPHLHLGVYKNGRAINPLKIIRKPETVKLSGAKRKQFIALAKEKIKDFDNVINNIDNYKGTRLDRMVSSSQLNPKEI</sequence>
<keyword evidence="3" id="KW-0645">Protease</keyword>
<comment type="subcellular location">
    <subcellularLocation>
        <location evidence="2">Cell envelope</location>
    </subcellularLocation>
</comment>
<evidence type="ECO:0000256" key="1">
    <source>
        <dbReference type="ARBA" id="ARBA00001947"/>
    </source>
</evidence>
<reference evidence="11 12" key="1">
    <citation type="submission" date="2019-05" db="EMBL/GenBank/DDBJ databases">
        <title>Arcobacter sp. nov., isolated from sea sediment.</title>
        <authorList>
            <person name="Kim W."/>
        </authorList>
    </citation>
    <scope>NUCLEOTIDE SEQUENCE [LARGE SCALE GENOMIC DNA]</scope>
    <source>
        <strain evidence="11 12">CAU 1517</strain>
    </source>
</reference>
<dbReference type="InterPro" id="IPR050570">
    <property type="entry name" value="Cell_wall_metabolism_enzyme"/>
</dbReference>
<evidence type="ECO:0000256" key="7">
    <source>
        <dbReference type="ARBA" id="ARBA00023049"/>
    </source>
</evidence>
<keyword evidence="7" id="KW-0482">Metalloprotease</keyword>
<feature type="domain" description="Csd3 N-terminal" evidence="9">
    <location>
        <begin position="23"/>
        <end position="105"/>
    </location>
</feature>
<dbReference type="PANTHER" id="PTHR21666:SF288">
    <property type="entry name" value="CELL DIVISION PROTEIN YTFB"/>
    <property type="match status" value="1"/>
</dbReference>
<evidence type="ECO:0000256" key="4">
    <source>
        <dbReference type="ARBA" id="ARBA00022723"/>
    </source>
</evidence>
<evidence type="ECO:0000313" key="12">
    <source>
        <dbReference type="Proteomes" id="UP000308901"/>
    </source>
</evidence>
<dbReference type="GO" id="GO:0006508">
    <property type="term" value="P:proteolysis"/>
    <property type="evidence" value="ECO:0007669"/>
    <property type="project" value="UniProtKB-KW"/>
</dbReference>
<comment type="caution">
    <text evidence="11">The sequence shown here is derived from an EMBL/GenBank/DDBJ whole genome shotgun (WGS) entry which is preliminary data.</text>
</comment>
<dbReference type="InterPro" id="IPR040653">
    <property type="entry name" value="Csd3_N"/>
</dbReference>
<keyword evidence="6" id="KW-0862">Zinc</keyword>
<evidence type="ECO:0000259" key="8">
    <source>
        <dbReference type="Pfam" id="PF01551"/>
    </source>
</evidence>
<evidence type="ECO:0000256" key="2">
    <source>
        <dbReference type="ARBA" id="ARBA00004196"/>
    </source>
</evidence>
<keyword evidence="12" id="KW-1185">Reference proteome</keyword>
<dbReference type="RefSeq" id="WP_138153161.1">
    <property type="nucleotide sequence ID" value="NZ_VANU01000005.1"/>
</dbReference>
<feature type="domain" description="M23ase beta-sheet core" evidence="8">
    <location>
        <begin position="240"/>
        <end position="336"/>
    </location>
</feature>
<accession>A0A5R8XZ89</accession>
<dbReference type="CDD" id="cd12797">
    <property type="entry name" value="M23_peptidase"/>
    <property type="match status" value="1"/>
</dbReference>
<dbReference type="Pfam" id="PF01551">
    <property type="entry name" value="Peptidase_M23"/>
    <property type="match status" value="1"/>
</dbReference>
<protein>
    <submittedName>
        <fullName evidence="11">M23 family metallopeptidase</fullName>
    </submittedName>
</protein>
<dbReference type="InterPro" id="IPR016047">
    <property type="entry name" value="M23ase_b-sheet_dom"/>
</dbReference>
<evidence type="ECO:0000259" key="10">
    <source>
        <dbReference type="Pfam" id="PF19425"/>
    </source>
</evidence>
<organism evidence="11 12">
    <name type="scientific">Arcobacter arenosus</name>
    <dbReference type="NCBI Taxonomy" id="2576037"/>
    <lineage>
        <taxon>Bacteria</taxon>
        <taxon>Pseudomonadati</taxon>
        <taxon>Campylobacterota</taxon>
        <taxon>Epsilonproteobacteria</taxon>
        <taxon>Campylobacterales</taxon>
        <taxon>Arcobacteraceae</taxon>
        <taxon>Arcobacter</taxon>
    </lineage>
</organism>
<dbReference type="Gene3D" id="2.70.70.10">
    <property type="entry name" value="Glucose Permease (Domain IIA)"/>
    <property type="match status" value="1"/>
</dbReference>
<dbReference type="SUPFAM" id="SSF51261">
    <property type="entry name" value="Duplicated hybrid motif"/>
    <property type="match status" value="1"/>
</dbReference>
<keyword evidence="4" id="KW-0479">Metal-binding</keyword>
<dbReference type="Pfam" id="PF19425">
    <property type="entry name" value="Csd3_N2"/>
    <property type="match status" value="1"/>
</dbReference>
<dbReference type="GO" id="GO:0030313">
    <property type="term" value="C:cell envelope"/>
    <property type="evidence" value="ECO:0007669"/>
    <property type="project" value="UniProtKB-SubCell"/>
</dbReference>
<dbReference type="Proteomes" id="UP000308901">
    <property type="component" value="Unassembled WGS sequence"/>
</dbReference>
<comment type="cofactor">
    <cofactor evidence="1">
        <name>Zn(2+)</name>
        <dbReference type="ChEBI" id="CHEBI:29105"/>
    </cofactor>
</comment>
<dbReference type="GO" id="GO:0004222">
    <property type="term" value="F:metalloendopeptidase activity"/>
    <property type="evidence" value="ECO:0007669"/>
    <property type="project" value="TreeGrafter"/>
</dbReference>
<evidence type="ECO:0000313" key="11">
    <source>
        <dbReference type="EMBL" id="TLP36907.1"/>
    </source>
</evidence>
<proteinExistence type="predicted"/>
<dbReference type="PANTHER" id="PTHR21666">
    <property type="entry name" value="PEPTIDASE-RELATED"/>
    <property type="match status" value="1"/>
</dbReference>
<keyword evidence="5" id="KW-0378">Hydrolase</keyword>
<evidence type="ECO:0000256" key="5">
    <source>
        <dbReference type="ARBA" id="ARBA00022801"/>
    </source>
</evidence>
<dbReference type="EMBL" id="VANU01000005">
    <property type="protein sequence ID" value="TLP36907.1"/>
    <property type="molecule type" value="Genomic_DNA"/>
</dbReference>
<evidence type="ECO:0000259" key="9">
    <source>
        <dbReference type="Pfam" id="PF18059"/>
    </source>
</evidence>
<dbReference type="GO" id="GO:0046872">
    <property type="term" value="F:metal ion binding"/>
    <property type="evidence" value="ECO:0007669"/>
    <property type="project" value="UniProtKB-KW"/>
</dbReference>
<gene>
    <name evidence="11" type="ORF">FDK22_11720</name>
</gene>